<evidence type="ECO:0000256" key="4">
    <source>
        <dbReference type="ARBA" id="ARBA00022737"/>
    </source>
</evidence>
<keyword evidence="3 6" id="KW-0808">Transferase</keyword>
<dbReference type="PROSITE" id="PS51147">
    <property type="entry name" value="PFTA"/>
    <property type="match status" value="4"/>
</dbReference>
<comment type="catalytic activity">
    <reaction evidence="5 6">
        <text>geranylgeranyl diphosphate + L-cysteinyl-[protein] = S-geranylgeranyl-L-cysteinyl-[protein] + diphosphate</text>
        <dbReference type="Rhea" id="RHEA:21240"/>
        <dbReference type="Rhea" id="RHEA-COMP:10131"/>
        <dbReference type="Rhea" id="RHEA-COMP:11537"/>
        <dbReference type="ChEBI" id="CHEBI:29950"/>
        <dbReference type="ChEBI" id="CHEBI:33019"/>
        <dbReference type="ChEBI" id="CHEBI:57533"/>
        <dbReference type="ChEBI" id="CHEBI:86021"/>
        <dbReference type="EC" id="2.5.1.60"/>
    </reaction>
</comment>
<dbReference type="OrthoDB" id="1658at2759"/>
<comment type="similarity">
    <text evidence="1 6">Belongs to the protein prenyltransferase subunit alpha family.</text>
</comment>
<organism evidence="7 8">
    <name type="scientific">Metschnikowia pulcherrima</name>
    <dbReference type="NCBI Taxonomy" id="27326"/>
    <lineage>
        <taxon>Eukaryota</taxon>
        <taxon>Fungi</taxon>
        <taxon>Dikarya</taxon>
        <taxon>Ascomycota</taxon>
        <taxon>Saccharomycotina</taxon>
        <taxon>Pichiomycetes</taxon>
        <taxon>Metschnikowiaceae</taxon>
        <taxon>Metschnikowia</taxon>
    </lineage>
</organism>
<evidence type="ECO:0000256" key="5">
    <source>
        <dbReference type="ARBA" id="ARBA00047658"/>
    </source>
</evidence>
<reference evidence="7" key="1">
    <citation type="submission" date="2020-10" db="EMBL/GenBank/DDBJ databases">
        <title>The Whole-Genome Sequence of Metschnikowia persimmonesis, a Novel Endophytic Yeast Species Isolated from Medicinal Plant Diospyros kaki Thumb.</title>
        <authorList>
            <person name="Rahmat E."/>
            <person name="Kang Y."/>
        </authorList>
    </citation>
    <scope>NUCLEOTIDE SEQUENCE</scope>
    <source>
        <strain evidence="7">KIOM G15050</strain>
    </source>
</reference>
<evidence type="ECO:0000313" key="8">
    <source>
        <dbReference type="Proteomes" id="UP000649328"/>
    </source>
</evidence>
<dbReference type="EMBL" id="JACBPP010000007">
    <property type="protein sequence ID" value="KAF8000122.1"/>
    <property type="molecule type" value="Genomic_DNA"/>
</dbReference>
<dbReference type="Gene3D" id="1.25.40.120">
    <property type="entry name" value="Protein prenylyltransferase"/>
    <property type="match status" value="1"/>
</dbReference>
<evidence type="ECO:0000256" key="6">
    <source>
        <dbReference type="RuleBase" id="RU367120"/>
    </source>
</evidence>
<dbReference type="PANTHER" id="PTHR11129">
    <property type="entry name" value="PROTEIN FARNESYLTRANSFERASE ALPHA SUBUNIT/RAB GERANYLGERANYL TRANSFERASE ALPHA SUBUNIT"/>
    <property type="match status" value="1"/>
</dbReference>
<comment type="function">
    <text evidence="6">Catalyzes the transfer of a geranyl-geranyl moiety from geranyl-geranyl pyrophosphate to cysteines occuring in specific C-terminal amino acid sequences.</text>
</comment>
<evidence type="ECO:0000256" key="1">
    <source>
        <dbReference type="ARBA" id="ARBA00006734"/>
    </source>
</evidence>
<dbReference type="Pfam" id="PF01239">
    <property type="entry name" value="PPTA"/>
    <property type="match status" value="4"/>
</dbReference>
<evidence type="ECO:0000313" key="7">
    <source>
        <dbReference type="EMBL" id="KAF8000122.1"/>
    </source>
</evidence>
<dbReference type="GO" id="GO:0004663">
    <property type="term" value="F:Rab geranylgeranyltransferase activity"/>
    <property type="evidence" value="ECO:0007669"/>
    <property type="project" value="UniProtKB-UniRule"/>
</dbReference>
<keyword evidence="4" id="KW-0677">Repeat</keyword>
<dbReference type="PANTHER" id="PTHR11129:SF2">
    <property type="entry name" value="GERANYLGERANYL TRANSFERASE TYPE-2 SUBUNIT ALPHA"/>
    <property type="match status" value="1"/>
</dbReference>
<comment type="caution">
    <text evidence="7">The sequence shown here is derived from an EMBL/GenBank/DDBJ whole genome shotgun (WGS) entry which is preliminary data.</text>
</comment>
<dbReference type="Proteomes" id="UP000649328">
    <property type="component" value="Unassembled WGS sequence"/>
</dbReference>
<gene>
    <name evidence="7" type="ORF">HF325_005051</name>
</gene>
<name>A0A8H7GNC7_9ASCO</name>
<dbReference type="GO" id="GO:0097354">
    <property type="term" value="P:prenylation"/>
    <property type="evidence" value="ECO:0007669"/>
    <property type="project" value="UniProtKB-UniRule"/>
</dbReference>
<protein>
    <recommendedName>
        <fullName evidence="6">Geranylgeranyl transferase type-2 subunit alpha</fullName>
        <ecNumber evidence="6">2.5.1.60</ecNumber>
    </recommendedName>
    <alternativeName>
        <fullName evidence="6">Geranylgeranyl transferase type II subunit alpha</fullName>
    </alternativeName>
</protein>
<dbReference type="AlphaFoldDB" id="A0A8H7GNC7"/>
<sequence>MVWKSINVHTTGLALDRELKQHGVKRVQLSAHARKLKLEKDRAKIAHYRALTKKVLDNKAEKVFTKEALQDTTVLLDLNPEFNAVWNYRRNIFNHLFAGNVLDRCEALNTDLLVAMEMMKRFPKCYWIWNHRRWCLETLDETKNADWNRELAIVLKVLMMDSRNFHGWQYRRYVVSHLEQEARSKEPHSGTELEISLREFQYTTETINKSTANFSAWHNRTKLIAKILKLLSENNLRMTTDEKATGVFQSASKLLKHELNLVKTGMFMDAEDTSVWLYMQWLLTDEIFVGALPKDLYRELLQQQLKDVNELNDLEKDDTGRDNVWCLKTIIFLKTLLSRESDENDLSEHIIDNDVTAALNKLVELDPLRKGHYIDQLNGRAAIIC</sequence>
<dbReference type="EC" id="2.5.1.60" evidence="6"/>
<accession>A0A8H7GNC7</accession>
<proteinExistence type="inferred from homology"/>
<dbReference type="GO" id="GO:0005968">
    <property type="term" value="C:Rab-protein geranylgeranyltransferase complex"/>
    <property type="evidence" value="ECO:0007669"/>
    <property type="project" value="TreeGrafter"/>
</dbReference>
<evidence type="ECO:0000256" key="3">
    <source>
        <dbReference type="ARBA" id="ARBA00022679"/>
    </source>
</evidence>
<dbReference type="InterPro" id="IPR002088">
    <property type="entry name" value="Prenyl_trans_a"/>
</dbReference>
<dbReference type="SUPFAM" id="SSF48439">
    <property type="entry name" value="Protein prenylyltransferase"/>
    <property type="match status" value="1"/>
</dbReference>
<evidence type="ECO:0000256" key="2">
    <source>
        <dbReference type="ARBA" id="ARBA00022602"/>
    </source>
</evidence>
<keyword evidence="2 6" id="KW-0637">Prenyltransferase</keyword>
<keyword evidence="8" id="KW-1185">Reference proteome</keyword>